<dbReference type="AlphaFoldDB" id="A0A241XRN9"/>
<comment type="caution">
    <text evidence="1">The sequence shown here is derived from an EMBL/GenBank/DDBJ whole genome shotgun (WGS) entry which is preliminary data.</text>
</comment>
<dbReference type="EMBL" id="NFFZ01000004">
    <property type="protein sequence ID" value="OTI63090.1"/>
    <property type="molecule type" value="Genomic_DNA"/>
</dbReference>
<name>A0A241XRN9_PSEAI</name>
<sequence>MELQLETIRDLDDDHEVGGQDLPFEVTVKVVEGSVEEALQVLGSRDYRSLGLLNLARGDAPNTVSFLTFSFEKDILRRFGIEPEKTPYEKAHALYYRSKYIRTVGELRAAIADLPDDFPLVQTSRRVDGRGEVSSFNCRGVHAICHEWIAEGPGESGNDSRWSLRLCGFDPGNWDKIMSGTWKDIDPGQA</sequence>
<gene>
    <name evidence="1" type="ORF">CAZ10_09630</name>
</gene>
<evidence type="ECO:0000313" key="1">
    <source>
        <dbReference type="EMBL" id="OTI63090.1"/>
    </source>
</evidence>
<evidence type="ECO:0000313" key="2">
    <source>
        <dbReference type="Proteomes" id="UP000194857"/>
    </source>
</evidence>
<organism evidence="1 2">
    <name type="scientific">Pseudomonas aeruginosa</name>
    <dbReference type="NCBI Taxonomy" id="287"/>
    <lineage>
        <taxon>Bacteria</taxon>
        <taxon>Pseudomonadati</taxon>
        <taxon>Pseudomonadota</taxon>
        <taxon>Gammaproteobacteria</taxon>
        <taxon>Pseudomonadales</taxon>
        <taxon>Pseudomonadaceae</taxon>
        <taxon>Pseudomonas</taxon>
    </lineage>
</organism>
<proteinExistence type="predicted"/>
<dbReference type="Proteomes" id="UP000194857">
    <property type="component" value="Unassembled WGS sequence"/>
</dbReference>
<reference evidence="1 2" key="1">
    <citation type="submission" date="2017-05" db="EMBL/GenBank/DDBJ databases">
        <authorList>
            <person name="Song R."/>
            <person name="Chenine A.L."/>
            <person name="Ruprecht R.M."/>
        </authorList>
    </citation>
    <scope>NUCLEOTIDE SEQUENCE [LARGE SCALE GENOMIC DNA]</scope>
    <source>
        <strain evidence="1 2">S567_C10_BS</strain>
    </source>
</reference>
<accession>A0A241XRN9</accession>
<dbReference type="RefSeq" id="WP_065085747.1">
    <property type="nucleotide sequence ID" value="NZ_FRSS01000189.1"/>
</dbReference>
<protein>
    <submittedName>
        <fullName evidence="1">Uncharacterized protein</fullName>
    </submittedName>
</protein>